<dbReference type="PANTHER" id="PTHR47359:SF3">
    <property type="entry name" value="NLP_P60 DOMAIN-CONTAINING PROTEIN-RELATED"/>
    <property type="match status" value="1"/>
</dbReference>
<accession>A0A1I0XLQ3</accession>
<dbReference type="InterPro" id="IPR041382">
    <property type="entry name" value="SH3_16"/>
</dbReference>
<dbReference type="STRING" id="871651.SAMN05421688_2425"/>
<name>A0A1I0XLQ3_9RHOB</name>
<evidence type="ECO:0000313" key="7">
    <source>
        <dbReference type="Proteomes" id="UP000198796"/>
    </source>
</evidence>
<keyword evidence="3" id="KW-0378">Hydrolase</keyword>
<dbReference type="Gene3D" id="3.90.1720.10">
    <property type="entry name" value="endopeptidase domain like (from Nostoc punctiforme)"/>
    <property type="match status" value="1"/>
</dbReference>
<dbReference type="GO" id="GO:0006508">
    <property type="term" value="P:proteolysis"/>
    <property type="evidence" value="ECO:0007669"/>
    <property type="project" value="UniProtKB-KW"/>
</dbReference>
<organism evidence="6 7">
    <name type="scientific">Poseidonocella pacifica</name>
    <dbReference type="NCBI Taxonomy" id="871651"/>
    <lineage>
        <taxon>Bacteria</taxon>
        <taxon>Pseudomonadati</taxon>
        <taxon>Pseudomonadota</taxon>
        <taxon>Alphaproteobacteria</taxon>
        <taxon>Rhodobacterales</taxon>
        <taxon>Roseobacteraceae</taxon>
        <taxon>Poseidonocella</taxon>
    </lineage>
</organism>
<dbReference type="InterPro" id="IPR000064">
    <property type="entry name" value="NLP_P60_dom"/>
</dbReference>
<keyword evidence="2" id="KW-0645">Protease</keyword>
<evidence type="ECO:0000256" key="4">
    <source>
        <dbReference type="ARBA" id="ARBA00022807"/>
    </source>
</evidence>
<dbReference type="OrthoDB" id="9813368at2"/>
<dbReference type="AlphaFoldDB" id="A0A1I0XLQ3"/>
<evidence type="ECO:0000256" key="3">
    <source>
        <dbReference type="ARBA" id="ARBA00022801"/>
    </source>
</evidence>
<dbReference type="Proteomes" id="UP000198796">
    <property type="component" value="Unassembled WGS sequence"/>
</dbReference>
<reference evidence="6 7" key="1">
    <citation type="submission" date="2016-10" db="EMBL/GenBank/DDBJ databases">
        <authorList>
            <person name="de Groot N.N."/>
        </authorList>
    </citation>
    <scope>NUCLEOTIDE SEQUENCE [LARGE SCALE GENOMIC DNA]</scope>
    <source>
        <strain evidence="6 7">DSM 29316</strain>
    </source>
</reference>
<dbReference type="InterPro" id="IPR038765">
    <property type="entry name" value="Papain-like_cys_pep_sf"/>
</dbReference>
<comment type="similarity">
    <text evidence="1">Belongs to the peptidase C40 family.</text>
</comment>
<dbReference type="Pfam" id="PF00877">
    <property type="entry name" value="NLPC_P60"/>
    <property type="match status" value="1"/>
</dbReference>
<dbReference type="InterPro" id="IPR051794">
    <property type="entry name" value="PG_Endopeptidase_C40"/>
</dbReference>
<sequence length="277" mass="29724">MSDPRLTPANARVAANHLREIVDAPKYVAGVPRSIAAPVADVSDEKGTRQRQLLWGDTVTVWEVDDGTAFVTRKADGYCGYLDAALLADPETPTHRVAARQTHLYNTPDFKTPERAALSHGSLLKVLTDGDRFAETSAGFVPKSHLAPLTEVEQDPVAVAERYLGTPYLWGGNSCFGIDCSGLVQAALLACGIPCPADSDLQAEALGEDLPSGADYRRGDLLFWRGHVAFVVDAATILHANVHHMAVAYEPTDAALQRIKAQGDGPVTGHRRLALHS</sequence>
<dbReference type="Pfam" id="PF18348">
    <property type="entry name" value="SH3_16"/>
    <property type="match status" value="1"/>
</dbReference>
<dbReference type="PANTHER" id="PTHR47359">
    <property type="entry name" value="PEPTIDOGLYCAN DL-ENDOPEPTIDASE CWLO"/>
    <property type="match status" value="1"/>
</dbReference>
<gene>
    <name evidence="6" type="ORF">SAMN05421688_2425</name>
</gene>
<dbReference type="RefSeq" id="WP_092065064.1">
    <property type="nucleotide sequence ID" value="NZ_FOJU01000003.1"/>
</dbReference>
<protein>
    <submittedName>
        <fullName evidence="6">NlpC/P60 family protein</fullName>
    </submittedName>
</protein>
<evidence type="ECO:0000256" key="2">
    <source>
        <dbReference type="ARBA" id="ARBA00022670"/>
    </source>
</evidence>
<evidence type="ECO:0000256" key="1">
    <source>
        <dbReference type="ARBA" id="ARBA00007074"/>
    </source>
</evidence>
<dbReference type="PROSITE" id="PS51935">
    <property type="entry name" value="NLPC_P60"/>
    <property type="match status" value="1"/>
</dbReference>
<keyword evidence="7" id="KW-1185">Reference proteome</keyword>
<feature type="domain" description="NlpC/P60" evidence="5">
    <location>
        <begin position="150"/>
        <end position="274"/>
    </location>
</feature>
<proteinExistence type="inferred from homology"/>
<evidence type="ECO:0000313" key="6">
    <source>
        <dbReference type="EMBL" id="SFB01921.1"/>
    </source>
</evidence>
<dbReference type="SUPFAM" id="SSF54001">
    <property type="entry name" value="Cysteine proteinases"/>
    <property type="match status" value="1"/>
</dbReference>
<evidence type="ECO:0000259" key="5">
    <source>
        <dbReference type="PROSITE" id="PS51935"/>
    </source>
</evidence>
<dbReference type="GO" id="GO:0008234">
    <property type="term" value="F:cysteine-type peptidase activity"/>
    <property type="evidence" value="ECO:0007669"/>
    <property type="project" value="UniProtKB-KW"/>
</dbReference>
<dbReference type="EMBL" id="FOJU01000003">
    <property type="protein sequence ID" value="SFB01921.1"/>
    <property type="molecule type" value="Genomic_DNA"/>
</dbReference>
<keyword evidence="4" id="KW-0788">Thiol protease</keyword>